<evidence type="ECO:0000313" key="1">
    <source>
        <dbReference type="EMBL" id="MDM8561827.1"/>
    </source>
</evidence>
<keyword evidence="2" id="KW-1185">Reference proteome</keyword>
<organism evidence="1 2">
    <name type="scientific">Candidatus Marithioploca araucensis</name>
    <dbReference type="NCBI Taxonomy" id="70273"/>
    <lineage>
        <taxon>Bacteria</taxon>
        <taxon>Pseudomonadati</taxon>
        <taxon>Pseudomonadota</taxon>
        <taxon>Gammaproteobacteria</taxon>
        <taxon>Thiotrichales</taxon>
        <taxon>Thiotrichaceae</taxon>
        <taxon>Candidatus Marithioploca</taxon>
    </lineage>
</organism>
<dbReference type="Proteomes" id="UP001171945">
    <property type="component" value="Unassembled WGS sequence"/>
</dbReference>
<name>A0ABT7VQ98_9GAMM</name>
<reference evidence="1" key="1">
    <citation type="submission" date="2023-06" db="EMBL/GenBank/DDBJ databases">
        <title>Uncultivated large filamentous bacteria from sulfidic sediments reveal new species and different genomic features in energy metabolism and defense.</title>
        <authorList>
            <person name="Fonseca A."/>
        </authorList>
    </citation>
    <scope>NUCLEOTIDE SEQUENCE</scope>
    <source>
        <strain evidence="1">HSG4</strain>
    </source>
</reference>
<evidence type="ECO:0000313" key="2">
    <source>
        <dbReference type="Proteomes" id="UP001171945"/>
    </source>
</evidence>
<comment type="caution">
    <text evidence="1">The sequence shown here is derived from an EMBL/GenBank/DDBJ whole genome shotgun (WGS) entry which is preliminary data.</text>
</comment>
<gene>
    <name evidence="1" type="ORF">QUF54_00555</name>
</gene>
<dbReference type="EMBL" id="JAUCGM010000008">
    <property type="protein sequence ID" value="MDM8561827.1"/>
    <property type="molecule type" value="Genomic_DNA"/>
</dbReference>
<accession>A0ABT7VQ98</accession>
<sequence length="60" mass="7111">MKPNTIFPSKKKFIKQLERAREHLSGEIFPVIFCYRARPEVQQMILDADIRIVFSYGKLL</sequence>
<protein>
    <submittedName>
        <fullName evidence="1">Uncharacterized protein</fullName>
    </submittedName>
</protein>
<proteinExistence type="predicted"/>